<dbReference type="EMBL" id="SNRX01000005">
    <property type="protein sequence ID" value="KAA6302763.1"/>
    <property type="molecule type" value="Genomic_DNA"/>
</dbReference>
<reference evidence="2 3" key="1">
    <citation type="submission" date="2019-03" db="EMBL/GenBank/DDBJ databases">
        <title>Single cell metagenomics reveals metabolic interactions within the superorganism composed of flagellate Streblomastix strix and complex community of Bacteroidetes bacteria on its surface.</title>
        <authorList>
            <person name="Treitli S.C."/>
            <person name="Kolisko M."/>
            <person name="Husnik F."/>
            <person name="Keeling P."/>
            <person name="Hampl V."/>
        </authorList>
    </citation>
    <scope>NUCLEOTIDE SEQUENCE [LARGE SCALE GENOMIC DNA]</scope>
    <source>
        <strain evidence="2">St1</strain>
    </source>
</reference>
<protein>
    <submittedName>
        <fullName evidence="2">Uncharacterized protein</fullName>
    </submittedName>
</protein>
<gene>
    <name evidence="2" type="ORF">EZS26_000933</name>
</gene>
<dbReference type="Gene3D" id="1.25.40.390">
    <property type="match status" value="1"/>
</dbReference>
<dbReference type="Proteomes" id="UP000324575">
    <property type="component" value="Unassembled WGS sequence"/>
</dbReference>
<feature type="signal peptide" evidence="1">
    <location>
        <begin position="1"/>
        <end position="23"/>
    </location>
</feature>
<feature type="chain" id="PRO_5024385291" evidence="1">
    <location>
        <begin position="24"/>
        <end position="552"/>
    </location>
</feature>
<comment type="caution">
    <text evidence="2">The sequence shown here is derived from an EMBL/GenBank/DDBJ whole genome shotgun (WGS) entry which is preliminary data.</text>
</comment>
<sequence>MKKNSIFLVFCLFSFALVLPSCEDILDVDSARYVTVDDNEPLSSKDSINNILGLLRGLQNVAERYVLLGEVRADLLDVTVFTTADIRQLSDFTVEATSVYANPRDYYAIINNCNYFINRTSEAGSLPTENVLAHAIRAWTYMQVAFNWGKVYYFTEPLLSVQDTQKEYPEYTIPQLIETLIEDLEPLAEAVYPNYGTIYNFGSESLFFPMKVLLGDLYLWRGVSTEDYEKAATYYAEYIDQKIITGNGNQRYTISWSYENFVSQNFERAKPDDMWSRCTVASSSPELITAVQMAANASEGKVNRLRENYSYFQSSDLINDLWDDQSYLLHYVSSTATTDYYTTGDLRKQGNILGNVTITDATLTNADPVSISVLTKLYAAEHILINRLGTVFLRYAEAVNRAGKPHTAFAVLKYGLGPETFMDDAKIPRTELADNMPYITIFNTQKYTGAIGIHARGCGDSAFDINYTIGTDNEILDVQSDTIRRVEDLICNELALETSFEGNRFQDLMRISLRRNDPSFLAKPVATKHKEDYNRIYSLLSDTKNWFLPEPK</sequence>
<evidence type="ECO:0000313" key="3">
    <source>
        <dbReference type="Proteomes" id="UP000324575"/>
    </source>
</evidence>
<organism evidence="2 3">
    <name type="scientific">Candidatus Ordinivivax streblomastigis</name>
    <dbReference type="NCBI Taxonomy" id="2540710"/>
    <lineage>
        <taxon>Bacteria</taxon>
        <taxon>Pseudomonadati</taxon>
        <taxon>Bacteroidota</taxon>
        <taxon>Bacteroidia</taxon>
        <taxon>Bacteroidales</taxon>
        <taxon>Candidatus Ordinivivax</taxon>
    </lineage>
</organism>
<name>A0A5M8P2T5_9BACT</name>
<dbReference type="AlphaFoldDB" id="A0A5M8P2T5"/>
<proteinExistence type="predicted"/>
<dbReference type="InterPro" id="IPR011990">
    <property type="entry name" value="TPR-like_helical_dom_sf"/>
</dbReference>
<evidence type="ECO:0000256" key="1">
    <source>
        <dbReference type="SAM" id="SignalP"/>
    </source>
</evidence>
<accession>A0A5M8P2T5</accession>
<dbReference type="SUPFAM" id="SSF48452">
    <property type="entry name" value="TPR-like"/>
    <property type="match status" value="1"/>
</dbReference>
<evidence type="ECO:0000313" key="2">
    <source>
        <dbReference type="EMBL" id="KAA6302763.1"/>
    </source>
</evidence>
<keyword evidence="1" id="KW-0732">Signal</keyword>